<dbReference type="OrthoDB" id="10604170at2759"/>
<evidence type="ECO:0000313" key="2">
    <source>
        <dbReference type="EMBL" id="OEU16835.1"/>
    </source>
</evidence>
<feature type="compositionally biased region" description="Low complexity" evidence="1">
    <location>
        <begin position="50"/>
        <end position="80"/>
    </location>
</feature>
<protein>
    <submittedName>
        <fullName evidence="2">Uncharacterized protein</fullName>
    </submittedName>
</protein>
<dbReference type="KEGG" id="fcy:FRACYDRAFT_239428"/>
<keyword evidence="3" id="KW-1185">Reference proteome</keyword>
<name>A0A1E7FFL0_9STRA</name>
<dbReference type="InParanoid" id="A0A1E7FFL0"/>
<dbReference type="AlphaFoldDB" id="A0A1E7FFL0"/>
<organism evidence="2 3">
    <name type="scientific">Fragilariopsis cylindrus CCMP1102</name>
    <dbReference type="NCBI Taxonomy" id="635003"/>
    <lineage>
        <taxon>Eukaryota</taxon>
        <taxon>Sar</taxon>
        <taxon>Stramenopiles</taxon>
        <taxon>Ochrophyta</taxon>
        <taxon>Bacillariophyta</taxon>
        <taxon>Bacillariophyceae</taxon>
        <taxon>Bacillariophycidae</taxon>
        <taxon>Bacillariales</taxon>
        <taxon>Bacillariaceae</taxon>
        <taxon>Fragilariopsis</taxon>
    </lineage>
</organism>
<sequence length="160" mass="17152">MKRTSSIAALDDTIDTKGLVSEMMLVTLVDGKNRNRAGSLTRNHRRDNNSMGSLSSSGGGSVSSKMSRCSSRGSISGWGSTASRKSYKVDLCSLADEIIPVELSSFSTNHTTKEEDLLIQEQDNKKCCTIAMRQKGDASGTSTATIGANTVLDSWGFFLE</sequence>
<gene>
    <name evidence="2" type="ORF">FRACYDRAFT_239428</name>
</gene>
<evidence type="ECO:0000313" key="3">
    <source>
        <dbReference type="Proteomes" id="UP000095751"/>
    </source>
</evidence>
<proteinExistence type="predicted"/>
<dbReference type="Proteomes" id="UP000095751">
    <property type="component" value="Unassembled WGS sequence"/>
</dbReference>
<feature type="region of interest" description="Disordered" evidence="1">
    <location>
        <begin position="35"/>
        <end position="80"/>
    </location>
</feature>
<accession>A0A1E7FFL0</accession>
<evidence type="ECO:0000256" key="1">
    <source>
        <dbReference type="SAM" id="MobiDB-lite"/>
    </source>
</evidence>
<reference evidence="2 3" key="1">
    <citation type="submission" date="2016-09" db="EMBL/GenBank/DDBJ databases">
        <title>Extensive genetic diversity and differential bi-allelic expression allows diatom success in the polar Southern Ocean.</title>
        <authorList>
            <consortium name="DOE Joint Genome Institute"/>
            <person name="Mock T."/>
            <person name="Otillar R.P."/>
            <person name="Strauss J."/>
            <person name="Dupont C."/>
            <person name="Frickenhaus S."/>
            <person name="Maumus F."/>
            <person name="Mcmullan M."/>
            <person name="Sanges R."/>
            <person name="Schmutz J."/>
            <person name="Toseland A."/>
            <person name="Valas R."/>
            <person name="Veluchamy A."/>
            <person name="Ward B.J."/>
            <person name="Allen A."/>
            <person name="Barry K."/>
            <person name="Falciatore A."/>
            <person name="Ferrante M."/>
            <person name="Fortunato A.E."/>
            <person name="Gloeckner G."/>
            <person name="Gruber A."/>
            <person name="Hipkin R."/>
            <person name="Janech M."/>
            <person name="Kroth P."/>
            <person name="Leese F."/>
            <person name="Lindquist E."/>
            <person name="Lyon B.R."/>
            <person name="Martin J."/>
            <person name="Mayer C."/>
            <person name="Parker M."/>
            <person name="Quesneville H."/>
            <person name="Raymond J."/>
            <person name="Uhlig C."/>
            <person name="Valentin K.U."/>
            <person name="Worden A.Z."/>
            <person name="Armbrust E.V."/>
            <person name="Bowler C."/>
            <person name="Green B."/>
            <person name="Moulton V."/>
            <person name="Van Oosterhout C."/>
            <person name="Grigoriev I."/>
        </authorList>
    </citation>
    <scope>NUCLEOTIDE SEQUENCE [LARGE SCALE GENOMIC DNA]</scope>
    <source>
        <strain evidence="2 3">CCMP1102</strain>
    </source>
</reference>
<dbReference type="EMBL" id="KV784358">
    <property type="protein sequence ID" value="OEU16835.1"/>
    <property type="molecule type" value="Genomic_DNA"/>
</dbReference>